<dbReference type="AlphaFoldDB" id="A0A0B6YUA5"/>
<keyword evidence="2" id="KW-0732">Signal</keyword>
<proteinExistence type="predicted"/>
<dbReference type="EMBL" id="HACG01012185">
    <property type="protein sequence ID" value="CEK59050.1"/>
    <property type="molecule type" value="Transcribed_RNA"/>
</dbReference>
<feature type="chain" id="PRO_5002123573" description="Secreted protein" evidence="2">
    <location>
        <begin position="33"/>
        <end position="70"/>
    </location>
</feature>
<feature type="region of interest" description="Disordered" evidence="1">
    <location>
        <begin position="37"/>
        <end position="70"/>
    </location>
</feature>
<sequence>MSNAQVATKSQQCFHMPRLLFCVWVVLQFCASQLEERQDSQKDALSGRSSTRPPSPRWRERERESVPGKY</sequence>
<gene>
    <name evidence="3" type="primary">ORF35030</name>
</gene>
<name>A0A0B6YUA5_9EUPU</name>
<evidence type="ECO:0000256" key="2">
    <source>
        <dbReference type="SAM" id="SignalP"/>
    </source>
</evidence>
<reference evidence="3" key="1">
    <citation type="submission" date="2014-12" db="EMBL/GenBank/DDBJ databases">
        <title>Insight into the proteome of Arion vulgaris.</title>
        <authorList>
            <person name="Aradska J."/>
            <person name="Bulat T."/>
            <person name="Smidak R."/>
            <person name="Sarate P."/>
            <person name="Gangsoo J."/>
            <person name="Sialana F."/>
            <person name="Bilban M."/>
            <person name="Lubec G."/>
        </authorList>
    </citation>
    <scope>NUCLEOTIDE SEQUENCE</scope>
    <source>
        <tissue evidence="3">Skin</tissue>
    </source>
</reference>
<protein>
    <recommendedName>
        <fullName evidence="4">Secreted protein</fullName>
    </recommendedName>
</protein>
<evidence type="ECO:0008006" key="4">
    <source>
        <dbReference type="Google" id="ProtNLM"/>
    </source>
</evidence>
<accession>A0A0B6YUA5</accession>
<feature type="signal peptide" evidence="2">
    <location>
        <begin position="1"/>
        <end position="32"/>
    </location>
</feature>
<evidence type="ECO:0000313" key="3">
    <source>
        <dbReference type="EMBL" id="CEK59050.1"/>
    </source>
</evidence>
<evidence type="ECO:0000256" key="1">
    <source>
        <dbReference type="SAM" id="MobiDB-lite"/>
    </source>
</evidence>
<organism evidence="3">
    <name type="scientific">Arion vulgaris</name>
    <dbReference type="NCBI Taxonomy" id="1028688"/>
    <lineage>
        <taxon>Eukaryota</taxon>
        <taxon>Metazoa</taxon>
        <taxon>Spiralia</taxon>
        <taxon>Lophotrochozoa</taxon>
        <taxon>Mollusca</taxon>
        <taxon>Gastropoda</taxon>
        <taxon>Heterobranchia</taxon>
        <taxon>Euthyneura</taxon>
        <taxon>Panpulmonata</taxon>
        <taxon>Eupulmonata</taxon>
        <taxon>Stylommatophora</taxon>
        <taxon>Helicina</taxon>
        <taxon>Arionoidea</taxon>
        <taxon>Arionidae</taxon>
        <taxon>Arion</taxon>
    </lineage>
</organism>
<feature type="compositionally biased region" description="Basic and acidic residues" evidence="1">
    <location>
        <begin position="57"/>
        <end position="70"/>
    </location>
</feature>